<organism evidence="8 9">
    <name type="scientific">Campylobacter geochelonis</name>
    <dbReference type="NCBI Taxonomy" id="1780362"/>
    <lineage>
        <taxon>Bacteria</taxon>
        <taxon>Pseudomonadati</taxon>
        <taxon>Campylobacterota</taxon>
        <taxon>Epsilonproteobacteria</taxon>
        <taxon>Campylobacterales</taxon>
        <taxon>Campylobacteraceae</taxon>
        <taxon>Campylobacter</taxon>
    </lineage>
</organism>
<keyword evidence="8" id="KW-0689">Ribosomal protein</keyword>
<dbReference type="PANTHER" id="PTHR12677:SF59">
    <property type="entry name" value="GOLGI APPARATUS MEMBRANE PROTEIN TVP38-RELATED"/>
    <property type="match status" value="1"/>
</dbReference>
<dbReference type="Proteomes" id="UP000069632">
    <property type="component" value="Unassembled WGS sequence"/>
</dbReference>
<feature type="transmembrane region" description="Helical" evidence="6">
    <location>
        <begin position="57"/>
        <end position="80"/>
    </location>
</feature>
<feature type="transmembrane region" description="Helical" evidence="6">
    <location>
        <begin position="196"/>
        <end position="218"/>
    </location>
</feature>
<dbReference type="GO" id="GO:0005840">
    <property type="term" value="C:ribosome"/>
    <property type="evidence" value="ECO:0007669"/>
    <property type="project" value="UniProtKB-KW"/>
</dbReference>
<keyword evidence="9" id="KW-1185">Reference proteome</keyword>
<dbReference type="OrthoDB" id="9779114at2"/>
<gene>
    <name evidence="8" type="primary">ydjZ</name>
    <name evidence="8" type="ORF">ERS672216_00115</name>
</gene>
<dbReference type="Pfam" id="PF09335">
    <property type="entry name" value="VTT_dom"/>
    <property type="match status" value="1"/>
</dbReference>
<reference evidence="8 9" key="1">
    <citation type="submission" date="2016-02" db="EMBL/GenBank/DDBJ databases">
        <authorList>
            <consortium name="Pathogen Informatics"/>
        </authorList>
    </citation>
    <scope>NUCLEOTIDE SEQUENCE [LARGE SCALE GENOMIC DNA]</scope>
    <source>
        <strain evidence="8 9">RC20</strain>
    </source>
</reference>
<comment type="similarity">
    <text evidence="6">Belongs to the TVP38/TMEM64 family.</text>
</comment>
<dbReference type="PANTHER" id="PTHR12677">
    <property type="entry name" value="GOLGI APPARATUS MEMBRANE PROTEIN TVP38-RELATED"/>
    <property type="match status" value="1"/>
</dbReference>
<evidence type="ECO:0000313" key="9">
    <source>
        <dbReference type="Proteomes" id="UP000069632"/>
    </source>
</evidence>
<dbReference type="AlphaFoldDB" id="A0A128EAB6"/>
<name>A0A128EAB6_9BACT</name>
<dbReference type="RefSeq" id="WP_075539859.1">
    <property type="nucleotide sequence ID" value="NZ_CP053844.1"/>
</dbReference>
<keyword evidence="2 6" id="KW-1003">Cell membrane</keyword>
<keyword evidence="8" id="KW-0687">Ribonucleoprotein</keyword>
<dbReference type="InterPro" id="IPR032816">
    <property type="entry name" value="VTT_dom"/>
</dbReference>
<evidence type="ECO:0000256" key="2">
    <source>
        <dbReference type="ARBA" id="ARBA00022475"/>
    </source>
</evidence>
<keyword evidence="3 6" id="KW-0812">Transmembrane</keyword>
<comment type="subcellular location">
    <subcellularLocation>
        <location evidence="1 6">Cell membrane</location>
        <topology evidence="1 6">Multi-pass membrane protein</topology>
    </subcellularLocation>
</comment>
<dbReference type="InterPro" id="IPR015414">
    <property type="entry name" value="TMEM64"/>
</dbReference>
<accession>A0A128EAB6</accession>
<evidence type="ECO:0000256" key="6">
    <source>
        <dbReference type="RuleBase" id="RU366058"/>
    </source>
</evidence>
<keyword evidence="4 6" id="KW-1133">Transmembrane helix</keyword>
<evidence type="ECO:0000256" key="5">
    <source>
        <dbReference type="ARBA" id="ARBA00023136"/>
    </source>
</evidence>
<evidence type="ECO:0000259" key="7">
    <source>
        <dbReference type="Pfam" id="PF09335"/>
    </source>
</evidence>
<feature type="transmembrane region" description="Helical" evidence="6">
    <location>
        <begin position="172"/>
        <end position="190"/>
    </location>
</feature>
<feature type="transmembrane region" description="Helical" evidence="6">
    <location>
        <begin position="87"/>
        <end position="112"/>
    </location>
</feature>
<evidence type="ECO:0000256" key="3">
    <source>
        <dbReference type="ARBA" id="ARBA00022692"/>
    </source>
</evidence>
<evidence type="ECO:0000256" key="1">
    <source>
        <dbReference type="ARBA" id="ARBA00004651"/>
    </source>
</evidence>
<proteinExistence type="inferred from homology"/>
<feature type="domain" description="VTT" evidence="7">
    <location>
        <begin position="75"/>
        <end position="192"/>
    </location>
</feature>
<protein>
    <recommendedName>
        <fullName evidence="6">TVP38/TMEM64 family membrane protein</fullName>
    </recommendedName>
</protein>
<keyword evidence="5 6" id="KW-0472">Membrane</keyword>
<dbReference type="GO" id="GO:0005886">
    <property type="term" value="C:plasma membrane"/>
    <property type="evidence" value="ECO:0007669"/>
    <property type="project" value="UniProtKB-SubCell"/>
</dbReference>
<sequence>MKSKLILLGIFIVAILAYLLIEPLNLWVNTSLSVIKEATVDLNLNVMAEYLRSFGSITWVVSFALMVLSCILAPIPAFIITLTNAAVFGWLNGAILSWSSAMVGAVMCFYIARILGRDVVLKIISKQALDKSDEYFQNYGVHTILICRLLPFVSFDLISYAAGLTSMKFSKFFIATGIGQLPATLVYSYFGKNLDGSGKVVFIALLAVFALSIVIYISKSIYEKRKAKQNA</sequence>
<dbReference type="EMBL" id="FIZP01000001">
    <property type="protein sequence ID" value="CZE45946.1"/>
    <property type="molecule type" value="Genomic_DNA"/>
</dbReference>
<feature type="transmembrane region" description="Helical" evidence="6">
    <location>
        <begin position="5"/>
        <end position="21"/>
    </location>
</feature>
<evidence type="ECO:0000313" key="8">
    <source>
        <dbReference type="EMBL" id="CZE45946.1"/>
    </source>
</evidence>
<evidence type="ECO:0000256" key="4">
    <source>
        <dbReference type="ARBA" id="ARBA00022989"/>
    </source>
</evidence>